<dbReference type="Gene3D" id="3.40.50.300">
    <property type="entry name" value="P-loop containing nucleotide triphosphate hydrolases"/>
    <property type="match status" value="1"/>
</dbReference>
<keyword evidence="8 9" id="KW-0472">Membrane</keyword>
<dbReference type="GO" id="GO:0005524">
    <property type="term" value="F:ATP binding"/>
    <property type="evidence" value="ECO:0007669"/>
    <property type="project" value="UniProtKB-KW"/>
</dbReference>
<evidence type="ECO:0000313" key="12">
    <source>
        <dbReference type="EMBL" id="QPV65053.1"/>
    </source>
</evidence>
<feature type="transmembrane region" description="Helical" evidence="9">
    <location>
        <begin position="256"/>
        <end position="274"/>
    </location>
</feature>
<dbReference type="Proteomes" id="UP000595001">
    <property type="component" value="Chromosome"/>
</dbReference>
<dbReference type="EMBL" id="CP065856">
    <property type="protein sequence ID" value="QPV65053.1"/>
    <property type="molecule type" value="Genomic_DNA"/>
</dbReference>
<keyword evidence="7 9" id="KW-1133">Transmembrane helix</keyword>
<protein>
    <submittedName>
        <fullName evidence="12">ABC transporter ATP-binding protein</fullName>
    </submittedName>
</protein>
<comment type="subcellular location">
    <subcellularLocation>
        <location evidence="1">Cell membrane</location>
        <topology evidence="1">Multi-pass membrane protein</topology>
    </subcellularLocation>
</comment>
<keyword evidence="2" id="KW-0813">Transport</keyword>
<feature type="transmembrane region" description="Helical" evidence="9">
    <location>
        <begin position="54"/>
        <end position="73"/>
    </location>
</feature>
<gene>
    <name evidence="12" type="ORF">I7X12_07020</name>
</gene>
<evidence type="ECO:0000256" key="8">
    <source>
        <dbReference type="ARBA" id="ARBA00023136"/>
    </source>
</evidence>
<evidence type="ECO:0000256" key="1">
    <source>
        <dbReference type="ARBA" id="ARBA00004651"/>
    </source>
</evidence>
<proteinExistence type="predicted"/>
<dbReference type="InterPro" id="IPR039421">
    <property type="entry name" value="Type_1_exporter"/>
</dbReference>
<dbReference type="Gene3D" id="1.20.1560.10">
    <property type="entry name" value="ABC transporter type 1, transmembrane domain"/>
    <property type="match status" value="1"/>
</dbReference>
<dbReference type="PROSITE" id="PS50893">
    <property type="entry name" value="ABC_TRANSPORTER_2"/>
    <property type="match status" value="1"/>
</dbReference>
<evidence type="ECO:0000259" key="10">
    <source>
        <dbReference type="PROSITE" id="PS50893"/>
    </source>
</evidence>
<evidence type="ECO:0000256" key="4">
    <source>
        <dbReference type="ARBA" id="ARBA00022692"/>
    </source>
</evidence>
<dbReference type="PANTHER" id="PTHR24221:SF654">
    <property type="entry name" value="ATP-BINDING CASSETTE SUB-FAMILY B MEMBER 6"/>
    <property type="match status" value="1"/>
</dbReference>
<name>A0A7U3WBQ8_9EURY</name>
<dbReference type="InterPro" id="IPR027417">
    <property type="entry name" value="P-loop_NTPase"/>
</dbReference>
<feature type="domain" description="ABC transporter" evidence="10">
    <location>
        <begin position="345"/>
        <end position="579"/>
    </location>
</feature>
<dbReference type="InterPro" id="IPR036640">
    <property type="entry name" value="ABC1_TM_sf"/>
</dbReference>
<dbReference type="SUPFAM" id="SSF90123">
    <property type="entry name" value="ABC transporter transmembrane region"/>
    <property type="match status" value="1"/>
</dbReference>
<dbReference type="SMART" id="SM00382">
    <property type="entry name" value="AAA"/>
    <property type="match status" value="1"/>
</dbReference>
<reference evidence="12 13" key="1">
    <citation type="submission" date="2020-12" db="EMBL/GenBank/DDBJ databases">
        <title>Halosimplex halophilum sp. nov. and Halosimplex salinum sp. nov., two new members of the genus Halosimplex.</title>
        <authorList>
            <person name="Cui H.L."/>
        </authorList>
    </citation>
    <scope>NUCLEOTIDE SEQUENCE [LARGE SCALE GENOMIC DNA]</scope>
    <source>
        <strain evidence="12 13">YGH94</strain>
    </source>
</reference>
<evidence type="ECO:0000256" key="5">
    <source>
        <dbReference type="ARBA" id="ARBA00022741"/>
    </source>
</evidence>
<dbReference type="InterPro" id="IPR003593">
    <property type="entry name" value="AAA+_ATPase"/>
</dbReference>
<dbReference type="PROSITE" id="PS50929">
    <property type="entry name" value="ABC_TM1F"/>
    <property type="match status" value="1"/>
</dbReference>
<dbReference type="GO" id="GO:0005886">
    <property type="term" value="C:plasma membrane"/>
    <property type="evidence" value="ECO:0007669"/>
    <property type="project" value="UniProtKB-SubCell"/>
</dbReference>
<evidence type="ECO:0000256" key="9">
    <source>
        <dbReference type="SAM" id="Phobius"/>
    </source>
</evidence>
<evidence type="ECO:0000256" key="6">
    <source>
        <dbReference type="ARBA" id="ARBA00022840"/>
    </source>
</evidence>
<feature type="transmembrane region" description="Helical" evidence="9">
    <location>
        <begin position="158"/>
        <end position="185"/>
    </location>
</feature>
<feature type="transmembrane region" description="Helical" evidence="9">
    <location>
        <begin position="12"/>
        <end position="34"/>
    </location>
</feature>
<dbReference type="InterPro" id="IPR017871">
    <property type="entry name" value="ABC_transporter-like_CS"/>
</dbReference>
<keyword evidence="6 12" id="KW-0067">ATP-binding</keyword>
<dbReference type="InterPro" id="IPR003439">
    <property type="entry name" value="ABC_transporter-like_ATP-bd"/>
</dbReference>
<evidence type="ECO:0000256" key="3">
    <source>
        <dbReference type="ARBA" id="ARBA00022475"/>
    </source>
</evidence>
<dbReference type="GO" id="GO:0140359">
    <property type="term" value="F:ABC-type transporter activity"/>
    <property type="evidence" value="ECO:0007669"/>
    <property type="project" value="InterPro"/>
</dbReference>
<keyword evidence="4 9" id="KW-0812">Transmembrane</keyword>
<organism evidence="12 13">
    <name type="scientific">Halosimplex litoreum</name>
    <dbReference type="NCBI Taxonomy" id="1198301"/>
    <lineage>
        <taxon>Archaea</taxon>
        <taxon>Methanobacteriati</taxon>
        <taxon>Methanobacteriota</taxon>
        <taxon>Stenosarchaea group</taxon>
        <taxon>Halobacteria</taxon>
        <taxon>Halobacteriales</taxon>
        <taxon>Haloarculaceae</taxon>
        <taxon>Halosimplex</taxon>
    </lineage>
</organism>
<evidence type="ECO:0000256" key="2">
    <source>
        <dbReference type="ARBA" id="ARBA00022448"/>
    </source>
</evidence>
<evidence type="ECO:0000259" key="11">
    <source>
        <dbReference type="PROSITE" id="PS50929"/>
    </source>
</evidence>
<dbReference type="AlphaFoldDB" id="A0A7U3WBQ8"/>
<evidence type="ECO:0000256" key="7">
    <source>
        <dbReference type="ARBA" id="ARBA00022989"/>
    </source>
</evidence>
<feature type="domain" description="ABC transmembrane type-1" evidence="11">
    <location>
        <begin position="13"/>
        <end position="310"/>
    </location>
</feature>
<evidence type="ECO:0000313" key="13">
    <source>
        <dbReference type="Proteomes" id="UP000595001"/>
    </source>
</evidence>
<keyword evidence="3" id="KW-1003">Cell membrane</keyword>
<accession>A0A7U3WBQ8</accession>
<keyword evidence="5" id="KW-0547">Nucleotide-binding</keyword>
<dbReference type="KEGG" id="hlt:I7X12_07020"/>
<dbReference type="Pfam" id="PF00005">
    <property type="entry name" value="ABC_tran"/>
    <property type="match status" value="1"/>
</dbReference>
<dbReference type="PROSITE" id="PS00211">
    <property type="entry name" value="ABC_TRANSPORTER_1"/>
    <property type="match status" value="1"/>
</dbReference>
<dbReference type="InterPro" id="IPR011527">
    <property type="entry name" value="ABC1_TM_dom"/>
</dbReference>
<dbReference type="SUPFAM" id="SSF52540">
    <property type="entry name" value="P-loop containing nucleoside triphosphate hydrolases"/>
    <property type="match status" value="1"/>
</dbReference>
<dbReference type="OrthoDB" id="121502at2157"/>
<dbReference type="GO" id="GO:0034040">
    <property type="term" value="F:ATPase-coupled lipid transmembrane transporter activity"/>
    <property type="evidence" value="ECO:0007669"/>
    <property type="project" value="TreeGrafter"/>
</dbReference>
<keyword evidence="13" id="KW-1185">Reference proteome</keyword>
<dbReference type="PANTHER" id="PTHR24221">
    <property type="entry name" value="ATP-BINDING CASSETTE SUB-FAMILY B"/>
    <property type="match status" value="1"/>
</dbReference>
<dbReference type="GO" id="GO:0016887">
    <property type="term" value="F:ATP hydrolysis activity"/>
    <property type="evidence" value="ECO:0007669"/>
    <property type="project" value="InterPro"/>
</dbReference>
<sequence length="581" mass="63774">MYQAAQFRPWLGAGVVVVSFSAALLEGVGLGLLLPIIEITQSPSPHDADGPLGLFVRVYGWFGIPLTLESLIVSLGGVMFLRFALSFVSGWLRAILGVSYQRELRERLFDSLMYGPVDYIDEVGSDDLLNSFITETNRAAGIVMATFNITEVVLRGGVYLILATLLSPALTAVAVASLTVSTLLVRYVLEPAYAVGDEVANINDELQTLSQASFQGARDVRLFNMREEFVDRMHESLDGYVASNVRLRRNQAALQNLNQFANVIVVFGLVYAGFRLTSLSIARLGVFLFAIFRLSPVVNQINNRLYTLDGQLPHLLRVRDRLESLAERETPATGGDRSIRTVQRVDFDDVSFSYGGSERVLDDVSFSVERGETVALVGPSGAGKSTVIALLGRLQVPDSGDIRADGTPIEDLDVREWRERLAIVRQDPFLFDGSLRENVSIGNRNASDRAIERACETAQVTEFLPELPDGYETELGEDGVRLSGGQKQRVAIARALLKDADVLVLDEATSELDSNIEQTVYEGIRSLESEYATISIAHRLSTVDGADRIYTLVDGSVTETGTHDQLLERDGTYAELYVTQS</sequence>
<dbReference type="FunFam" id="3.40.50.300:FF:000221">
    <property type="entry name" value="Multidrug ABC transporter ATP-binding protein"/>
    <property type="match status" value="1"/>
</dbReference>
<dbReference type="Pfam" id="PF00664">
    <property type="entry name" value="ABC_membrane"/>
    <property type="match status" value="1"/>
</dbReference>